<name>C6VZG3_DYAFD</name>
<dbReference type="EMBL" id="CP001619">
    <property type="protein sequence ID" value="ACT91775.1"/>
    <property type="molecule type" value="Genomic_DNA"/>
</dbReference>
<keyword evidence="2" id="KW-1185">Reference proteome</keyword>
<evidence type="ECO:0000313" key="1">
    <source>
        <dbReference type="EMBL" id="ACT91775.1"/>
    </source>
</evidence>
<dbReference type="HOGENOM" id="CLU_1755939_0_0_10"/>
<reference evidence="1 2" key="1">
    <citation type="journal article" date="2009" name="Stand. Genomic Sci.">
        <title>Complete genome sequence of Dyadobacter fermentans type strain (NS114).</title>
        <authorList>
            <person name="Lang E."/>
            <person name="Lapidus A."/>
            <person name="Chertkov O."/>
            <person name="Brettin T."/>
            <person name="Detter J.C."/>
            <person name="Han C."/>
            <person name="Copeland A."/>
            <person name="Glavina Del Rio T."/>
            <person name="Nolan M."/>
            <person name="Chen F."/>
            <person name="Lucas S."/>
            <person name="Tice H."/>
            <person name="Cheng J.F."/>
            <person name="Land M."/>
            <person name="Hauser L."/>
            <person name="Chang Y.J."/>
            <person name="Jeffries C.D."/>
            <person name="Kopitz M."/>
            <person name="Bruce D."/>
            <person name="Goodwin L."/>
            <person name="Pitluck S."/>
            <person name="Ovchinnikova G."/>
            <person name="Pati A."/>
            <person name="Ivanova N."/>
            <person name="Mavrommatis K."/>
            <person name="Chen A."/>
            <person name="Palaniappan K."/>
            <person name="Chain P."/>
            <person name="Bristow J."/>
            <person name="Eisen J.A."/>
            <person name="Markowitz V."/>
            <person name="Hugenholtz P."/>
            <person name="Goker M."/>
            <person name="Rohde M."/>
            <person name="Kyrpides N.C."/>
            <person name="Klenk H.P."/>
        </authorList>
    </citation>
    <scope>NUCLEOTIDE SEQUENCE [LARGE SCALE GENOMIC DNA]</scope>
    <source>
        <strain evidence="2">ATCC 700827 / DSM 18053 / CIP 107007 / KCTC 52180 / NS114</strain>
    </source>
</reference>
<accession>C6VZG3</accession>
<evidence type="ECO:0000313" key="2">
    <source>
        <dbReference type="Proteomes" id="UP000002011"/>
    </source>
</evidence>
<dbReference type="KEGG" id="dfe:Dfer_0508"/>
<protein>
    <submittedName>
        <fullName evidence="1">Uncharacterized protein</fullName>
    </submittedName>
</protein>
<organism evidence="1 2">
    <name type="scientific">Dyadobacter fermentans (strain ATCC 700827 / DSM 18053 / CIP 107007 / KCTC 52180 / NS114)</name>
    <dbReference type="NCBI Taxonomy" id="471854"/>
    <lineage>
        <taxon>Bacteria</taxon>
        <taxon>Pseudomonadati</taxon>
        <taxon>Bacteroidota</taxon>
        <taxon>Cytophagia</taxon>
        <taxon>Cytophagales</taxon>
        <taxon>Spirosomataceae</taxon>
        <taxon>Dyadobacter</taxon>
    </lineage>
</organism>
<proteinExistence type="predicted"/>
<dbReference type="STRING" id="471854.Dfer_0508"/>
<dbReference type="AlphaFoldDB" id="C6VZG3"/>
<sequence>MQAEEHFCKVTRQIMKCVSSAEFYRMLGHVLALSEQHQQKLMGSFGVVAATSSETAADEFEQHIDAVACGKQTAAANDLTYTWLITKIIQRKIDCYEQVLSIIDSQQLHHHKRILGAALSDETATELFMQELAERLFLRQFPEHASLA</sequence>
<dbReference type="Proteomes" id="UP000002011">
    <property type="component" value="Chromosome"/>
</dbReference>
<gene>
    <name evidence="1" type="ordered locus">Dfer_0508</name>
</gene>